<dbReference type="EMBL" id="CP001720">
    <property type="protein sequence ID" value="ACV61706.1"/>
    <property type="molecule type" value="Genomic_DNA"/>
</dbReference>
<gene>
    <name evidence="1" type="ordered locus">Dtox_0797</name>
</gene>
<proteinExistence type="predicted"/>
<dbReference type="HOGENOM" id="CLU_3079106_0_0_9"/>
<protein>
    <submittedName>
        <fullName evidence="1">Uncharacterized protein</fullName>
    </submittedName>
</protein>
<evidence type="ECO:0000313" key="1">
    <source>
        <dbReference type="EMBL" id="ACV61706.1"/>
    </source>
</evidence>
<sequence length="52" mass="5901">MAKSILLEDAIYEIADVDKNNNQKGEIVVGKDFDFWLSEGDSVYDDLYGDEI</sequence>
<dbReference type="AlphaFoldDB" id="C8W242"/>
<evidence type="ECO:0000313" key="2">
    <source>
        <dbReference type="Proteomes" id="UP000002217"/>
    </source>
</evidence>
<dbReference type="Proteomes" id="UP000002217">
    <property type="component" value="Chromosome"/>
</dbReference>
<name>C8W242_DESAS</name>
<dbReference type="KEGG" id="dae:Dtox_0797"/>
<dbReference type="RefSeq" id="WP_015756424.1">
    <property type="nucleotide sequence ID" value="NC_013216.1"/>
</dbReference>
<reference evidence="1 2" key="1">
    <citation type="journal article" date="2009" name="Stand. Genomic Sci.">
        <title>Complete genome sequence of Desulfotomaculum acetoxidans type strain (5575).</title>
        <authorList>
            <person name="Spring S."/>
            <person name="Lapidus A."/>
            <person name="Schroder M."/>
            <person name="Gleim D."/>
            <person name="Sims D."/>
            <person name="Meincke L."/>
            <person name="Glavina Del Rio T."/>
            <person name="Tice H."/>
            <person name="Copeland A."/>
            <person name="Cheng J.F."/>
            <person name="Lucas S."/>
            <person name="Chen F."/>
            <person name="Nolan M."/>
            <person name="Bruce D."/>
            <person name="Goodwin L."/>
            <person name="Pitluck S."/>
            <person name="Ivanova N."/>
            <person name="Mavromatis K."/>
            <person name="Mikhailova N."/>
            <person name="Pati A."/>
            <person name="Chen A."/>
            <person name="Palaniappan K."/>
            <person name="Land M."/>
            <person name="Hauser L."/>
            <person name="Chang Y.J."/>
            <person name="Jeffries C.D."/>
            <person name="Chain P."/>
            <person name="Saunders E."/>
            <person name="Brettin T."/>
            <person name="Detter J.C."/>
            <person name="Goker M."/>
            <person name="Bristow J."/>
            <person name="Eisen J.A."/>
            <person name="Markowitz V."/>
            <person name="Hugenholtz P."/>
            <person name="Kyrpides N.C."/>
            <person name="Klenk H.P."/>
            <person name="Han C."/>
        </authorList>
    </citation>
    <scope>NUCLEOTIDE SEQUENCE [LARGE SCALE GENOMIC DNA]</scope>
    <source>
        <strain evidence="2">ATCC 49208 / DSM 771 / VKM B-1644</strain>
    </source>
</reference>
<organism evidence="1 2">
    <name type="scientific">Desulfofarcimen acetoxidans (strain ATCC 49208 / DSM 771 / KCTC 5769 / VKM B-1644 / 5575)</name>
    <name type="common">Desulfotomaculum acetoxidans</name>
    <dbReference type="NCBI Taxonomy" id="485916"/>
    <lineage>
        <taxon>Bacteria</taxon>
        <taxon>Bacillati</taxon>
        <taxon>Bacillota</taxon>
        <taxon>Clostridia</taxon>
        <taxon>Eubacteriales</taxon>
        <taxon>Peptococcaceae</taxon>
        <taxon>Desulfofarcimen</taxon>
    </lineage>
</organism>
<keyword evidence="2" id="KW-1185">Reference proteome</keyword>
<accession>C8W242</accession>